<protein>
    <submittedName>
        <fullName evidence="3">Activator of Hsp90 ATPase homolog 1-like protein</fullName>
    </submittedName>
</protein>
<dbReference type="CDD" id="cd07814">
    <property type="entry name" value="SRPBCC_CalC_Aha1-like"/>
    <property type="match status" value="1"/>
</dbReference>
<dbReference type="STRING" id="1226327.SAMN05421732_101683"/>
<dbReference type="SUPFAM" id="SSF55961">
    <property type="entry name" value="Bet v1-like"/>
    <property type="match status" value="1"/>
</dbReference>
<sequence>MEKLSYEILIAATPQKVWQVLWEPESYSQWTYYFSPGSIIRSDWKVNGKTLFLDADNNGMVATIEQLEELKVVIFKHLGMLRKGVEDLHSEEVKKWKGALEKYVLEQVDGKTRLSVEVDTSQEYREMMENGFKKGFEIVKQLAEA</sequence>
<dbReference type="Pfam" id="PF08327">
    <property type="entry name" value="AHSA1"/>
    <property type="match status" value="1"/>
</dbReference>
<reference evidence="4" key="1">
    <citation type="submission" date="2016-09" db="EMBL/GenBank/DDBJ databases">
        <authorList>
            <person name="Varghese N."/>
            <person name="Submissions S."/>
        </authorList>
    </citation>
    <scope>NUCLEOTIDE SEQUENCE [LARGE SCALE GENOMIC DNA]</scope>
    <source>
        <strain evidence="4">ANC 4667</strain>
    </source>
</reference>
<feature type="domain" description="Activator of Hsp90 ATPase homologue 1/2-like C-terminal" evidence="2">
    <location>
        <begin position="12"/>
        <end position="137"/>
    </location>
</feature>
<proteinExistence type="inferred from homology"/>
<dbReference type="EMBL" id="FMYO01000001">
    <property type="protein sequence ID" value="SDB89189.1"/>
    <property type="molecule type" value="Genomic_DNA"/>
</dbReference>
<accession>A0A1G6H4G6</accession>
<evidence type="ECO:0000256" key="1">
    <source>
        <dbReference type="ARBA" id="ARBA00006817"/>
    </source>
</evidence>
<dbReference type="Proteomes" id="UP000243468">
    <property type="component" value="Unassembled WGS sequence"/>
</dbReference>
<gene>
    <name evidence="3" type="ORF">SAMN05421732_101683</name>
</gene>
<organism evidence="3 4">
    <name type="scientific">Acinetobacter kookii</name>
    <dbReference type="NCBI Taxonomy" id="1226327"/>
    <lineage>
        <taxon>Bacteria</taxon>
        <taxon>Pseudomonadati</taxon>
        <taxon>Pseudomonadota</taxon>
        <taxon>Gammaproteobacteria</taxon>
        <taxon>Moraxellales</taxon>
        <taxon>Moraxellaceae</taxon>
        <taxon>Acinetobacter</taxon>
    </lineage>
</organism>
<dbReference type="InterPro" id="IPR013538">
    <property type="entry name" value="ASHA1/2-like_C"/>
</dbReference>
<evidence type="ECO:0000313" key="3">
    <source>
        <dbReference type="EMBL" id="SDB89189.1"/>
    </source>
</evidence>
<dbReference type="Gene3D" id="3.30.530.20">
    <property type="match status" value="1"/>
</dbReference>
<evidence type="ECO:0000313" key="4">
    <source>
        <dbReference type="Proteomes" id="UP000243468"/>
    </source>
</evidence>
<evidence type="ECO:0000259" key="2">
    <source>
        <dbReference type="Pfam" id="PF08327"/>
    </source>
</evidence>
<dbReference type="InterPro" id="IPR023393">
    <property type="entry name" value="START-like_dom_sf"/>
</dbReference>
<name>A0A1G6H4G6_9GAMM</name>
<dbReference type="OrthoDB" id="6388102at2"/>
<dbReference type="RefSeq" id="WP_092818725.1">
    <property type="nucleotide sequence ID" value="NZ_BAABKJ010000005.1"/>
</dbReference>
<comment type="similarity">
    <text evidence="1">Belongs to the AHA1 family.</text>
</comment>
<dbReference type="AlphaFoldDB" id="A0A1G6H4G6"/>
<keyword evidence="4" id="KW-1185">Reference proteome</keyword>